<evidence type="ECO:0000313" key="5">
    <source>
        <dbReference type="Proteomes" id="UP000237798"/>
    </source>
</evidence>
<gene>
    <name evidence="4" type="primary">hcnC</name>
    <name evidence="4" type="ORF">CLLU_01390</name>
</gene>
<dbReference type="PANTHER" id="PTHR42720">
    <property type="entry name" value="GLYCEROL-3-PHOSPHATE DEHYDROGENASE"/>
    <property type="match status" value="1"/>
</dbReference>
<dbReference type="GO" id="GO:0050622">
    <property type="term" value="F:glycine dehydrogenase (cyanide-forming) activity"/>
    <property type="evidence" value="ECO:0007669"/>
    <property type="project" value="UniProtKB-EC"/>
</dbReference>
<dbReference type="PANTHER" id="PTHR42720:SF1">
    <property type="entry name" value="GLYCEROL 3-PHOSPHATE OXIDASE"/>
    <property type="match status" value="1"/>
</dbReference>
<dbReference type="AlphaFoldDB" id="A0A2T0BST4"/>
<dbReference type="Gene3D" id="1.10.10.1100">
    <property type="entry name" value="BFD-like [2Fe-2S]-binding domain"/>
    <property type="match status" value="1"/>
</dbReference>
<feature type="domain" description="BFD-like [2Fe-2S]-binding" evidence="3">
    <location>
        <begin position="396"/>
        <end position="450"/>
    </location>
</feature>
<evidence type="ECO:0000313" key="4">
    <source>
        <dbReference type="EMBL" id="PRR86958.1"/>
    </source>
</evidence>
<reference evidence="4 5" key="1">
    <citation type="submission" date="2018-03" db="EMBL/GenBank/DDBJ databases">
        <title>Genome sequence of Clostridium luticellarii DSM 29923.</title>
        <authorList>
            <person name="Poehlein A."/>
            <person name="Daniel R."/>
        </authorList>
    </citation>
    <scope>NUCLEOTIDE SEQUENCE [LARGE SCALE GENOMIC DNA]</scope>
    <source>
        <strain evidence="4 5">DSM 29923</strain>
    </source>
</reference>
<keyword evidence="4" id="KW-0560">Oxidoreductase</keyword>
<proteinExistence type="predicted"/>
<evidence type="ECO:0000256" key="1">
    <source>
        <dbReference type="SAM" id="MobiDB-lite"/>
    </source>
</evidence>
<dbReference type="SUPFAM" id="SSF51905">
    <property type="entry name" value="FAD/NAD(P)-binding domain"/>
    <property type="match status" value="1"/>
</dbReference>
<protein>
    <submittedName>
        <fullName evidence="4">Hydrogen cyanide synthase subunit HcnC</fullName>
        <ecNumber evidence="4">1.4.99.5</ecNumber>
    </submittedName>
</protein>
<dbReference type="InterPro" id="IPR007419">
    <property type="entry name" value="BFD-like_2Fe2S-bd_dom"/>
</dbReference>
<dbReference type="Pfam" id="PF01266">
    <property type="entry name" value="DAO"/>
    <property type="match status" value="1"/>
</dbReference>
<dbReference type="InterPro" id="IPR036188">
    <property type="entry name" value="FAD/NAD-bd_sf"/>
</dbReference>
<feature type="domain" description="FAD dependent oxidoreductase" evidence="2">
    <location>
        <begin position="3"/>
        <end position="351"/>
    </location>
</feature>
<dbReference type="Gene3D" id="3.30.9.10">
    <property type="entry name" value="D-Amino Acid Oxidase, subunit A, domain 2"/>
    <property type="match status" value="1"/>
</dbReference>
<dbReference type="Gene3D" id="3.50.50.60">
    <property type="entry name" value="FAD/NAD(P)-binding domain"/>
    <property type="match status" value="1"/>
</dbReference>
<name>A0A2T0BST4_9CLOT</name>
<feature type="region of interest" description="Disordered" evidence="1">
    <location>
        <begin position="458"/>
        <end position="479"/>
    </location>
</feature>
<dbReference type="EC" id="1.4.99.5" evidence="4"/>
<dbReference type="InterPro" id="IPR052745">
    <property type="entry name" value="G3P_Oxidase/Oxidoreductase"/>
</dbReference>
<dbReference type="Pfam" id="PF04324">
    <property type="entry name" value="Fer2_BFD"/>
    <property type="match status" value="1"/>
</dbReference>
<dbReference type="OrthoDB" id="9801699at2"/>
<dbReference type="Proteomes" id="UP000237798">
    <property type="component" value="Unassembled WGS sequence"/>
</dbReference>
<sequence length="479" mass="51843">MFDVTIVGAGVIGSSIARELCRYKLSVCVIEKDSDVGNGTSKANSAIVHAGFDAKPHTLKGNLNARGNKLFDKLSEELDFPFKRIGSLVVCFDENDIVNLEKLKQQGVENGVPNLKILNGDEVRKIEPNLSKNVAAALYAPTGAIVCPYEMTIAMAENAAVNGVEFKLNTEVMSIVKNSGHYLIKTDKGDVESKIVVNAAGVFSDEINNMVSDKKLHIVPRKGQYCLFDKAVGNTVSRTIFQLPTKMGKGVLVTPTVDGNLLIGPDAEDIEDKQDLNTTGEGLDFIISKAALSVNKLPMRQVITSFSGLRAHGTGDFVIGEAEDAENFINAAGIESPGLSSSPAIANMIADIIVDKLKPEKNDGFNPIRKGIPKFREMTNEERKNIIAENPRYGKIICRCETVTEGEIVDAIRRPLGARSVDGVKKRTRAGMGRCQGGFCAPRVVEILARELKISPQEVTKSGHHSNLLVGRDKEDVPV</sequence>
<evidence type="ECO:0000259" key="3">
    <source>
        <dbReference type="Pfam" id="PF04324"/>
    </source>
</evidence>
<accession>A0A2T0BST4</accession>
<dbReference type="CDD" id="cd19946">
    <property type="entry name" value="GlpA-like_Fer2_BFD-like"/>
    <property type="match status" value="1"/>
</dbReference>
<dbReference type="RefSeq" id="WP_106007650.1">
    <property type="nucleotide sequence ID" value="NZ_JALCQO010000012.1"/>
</dbReference>
<dbReference type="InterPro" id="IPR006076">
    <property type="entry name" value="FAD-dep_OxRdtase"/>
</dbReference>
<comment type="caution">
    <text evidence="4">The sequence shown here is derived from an EMBL/GenBank/DDBJ whole genome shotgun (WGS) entry which is preliminary data.</text>
</comment>
<organism evidence="4 5">
    <name type="scientific">Clostridium luticellarii</name>
    <dbReference type="NCBI Taxonomy" id="1691940"/>
    <lineage>
        <taxon>Bacteria</taxon>
        <taxon>Bacillati</taxon>
        <taxon>Bacillota</taxon>
        <taxon>Clostridia</taxon>
        <taxon>Eubacteriales</taxon>
        <taxon>Clostridiaceae</taxon>
        <taxon>Clostridium</taxon>
    </lineage>
</organism>
<dbReference type="InterPro" id="IPR041854">
    <property type="entry name" value="BFD-like_2Fe2S-bd_dom_sf"/>
</dbReference>
<keyword evidence="5" id="KW-1185">Reference proteome</keyword>
<dbReference type="SUPFAM" id="SSF54373">
    <property type="entry name" value="FAD-linked reductases, C-terminal domain"/>
    <property type="match status" value="1"/>
</dbReference>
<evidence type="ECO:0000259" key="2">
    <source>
        <dbReference type="Pfam" id="PF01266"/>
    </source>
</evidence>
<dbReference type="EMBL" id="PVXP01000001">
    <property type="protein sequence ID" value="PRR86958.1"/>
    <property type="molecule type" value="Genomic_DNA"/>
</dbReference>